<dbReference type="PANTHER" id="PTHR13932">
    <property type="entry name" value="COPROPORPHYRINIGEN III OXIDASE"/>
    <property type="match status" value="1"/>
</dbReference>
<evidence type="ECO:0000313" key="2">
    <source>
        <dbReference type="EMBL" id="EEF58077.1"/>
    </source>
</evidence>
<dbReference type="Gene3D" id="3.80.30.20">
    <property type="entry name" value="tm_1862 like domain"/>
    <property type="match status" value="1"/>
</dbReference>
<gene>
    <name evidence="2" type="ORF">Cflav_PD1316</name>
</gene>
<dbReference type="EC" id="1.3.98.3" evidence="2"/>
<protein>
    <submittedName>
        <fullName evidence="2">Coproporphyrinogen dehydrogenase</fullName>
        <ecNumber evidence="2">1.3.98.3</ecNumber>
    </submittedName>
</protein>
<dbReference type="SFLD" id="SFLDS00029">
    <property type="entry name" value="Radical_SAM"/>
    <property type="match status" value="1"/>
</dbReference>
<dbReference type="InterPro" id="IPR006638">
    <property type="entry name" value="Elp3/MiaA/NifB-like_rSAM"/>
</dbReference>
<sequence>MTAAFIASEQNKRIYMSTTTQIPPTPTAPPIEKQTTVGNYFVSNYPPFSFWKQDAVGELFSALERPPKLGNPLGIYLHIPFCRKRCHFCYFRVYTDKDSASIRNYIEATLKEFAIYATKPAIKGRKPNFIYFGGGTPSYLSVDQLKHLTDGMKALLPWDEVEEVAFEAEPGTLTDHKLKAIRDMGVTRLSLGVENFDDHILEINGRAHHSKEIARAYSYARSLGFPQINIDLIAGMVEETDANWRENVRKTIEMAPDSVTIYEMEIPYNTTIYKQMKAEGKLVAPVADWETKRRWVHYAFAELEKVGYTVTSAYTAIRNPERTKFVYRDRLWAGADLLSLGVASFGHINGTHYQNHHDFDPYVARVNQGELPVYRALTPADDERYIREFILQLKLGHVSRNYFTSKFGTDPSERFAQPLQTLKDWGFLSIEGDRILINREGLLQVDRLLHEFFLPQHRNARYV</sequence>
<dbReference type="InterPro" id="IPR034505">
    <property type="entry name" value="Coproporphyrinogen-III_oxidase"/>
</dbReference>
<dbReference type="PANTHER" id="PTHR13932:SF5">
    <property type="entry name" value="RADICAL S-ADENOSYL METHIONINE DOMAIN-CONTAINING PROTEIN 1, MITOCHONDRIAL"/>
    <property type="match status" value="1"/>
</dbReference>
<organism evidence="2 3">
    <name type="scientific">Pedosphaera parvula (strain Ellin514)</name>
    <dbReference type="NCBI Taxonomy" id="320771"/>
    <lineage>
        <taxon>Bacteria</taxon>
        <taxon>Pseudomonadati</taxon>
        <taxon>Verrucomicrobiota</taxon>
        <taxon>Pedosphaerae</taxon>
        <taxon>Pedosphaerales</taxon>
        <taxon>Pedosphaeraceae</taxon>
        <taxon>Pedosphaera</taxon>
    </lineage>
</organism>
<comment type="caution">
    <text evidence="2">The sequence shown here is derived from an EMBL/GenBank/DDBJ whole genome shotgun (WGS) entry which is preliminary data.</text>
</comment>
<dbReference type="AlphaFoldDB" id="B9XPY0"/>
<dbReference type="Proteomes" id="UP000003688">
    <property type="component" value="Unassembled WGS sequence"/>
</dbReference>
<name>B9XPY0_PEDPL</name>
<dbReference type="GO" id="GO:0005737">
    <property type="term" value="C:cytoplasm"/>
    <property type="evidence" value="ECO:0007669"/>
    <property type="project" value="TreeGrafter"/>
</dbReference>
<dbReference type="Pfam" id="PF04055">
    <property type="entry name" value="Radical_SAM"/>
    <property type="match status" value="1"/>
</dbReference>
<dbReference type="InterPro" id="IPR058240">
    <property type="entry name" value="rSAM_sf"/>
</dbReference>
<evidence type="ECO:0000313" key="3">
    <source>
        <dbReference type="Proteomes" id="UP000003688"/>
    </source>
</evidence>
<dbReference type="PROSITE" id="PS51918">
    <property type="entry name" value="RADICAL_SAM"/>
    <property type="match status" value="1"/>
</dbReference>
<dbReference type="InterPro" id="IPR010723">
    <property type="entry name" value="HemN_C"/>
</dbReference>
<accession>B9XPY0</accession>
<dbReference type="GO" id="GO:0051989">
    <property type="term" value="F:coproporphyrinogen dehydrogenase activity"/>
    <property type="evidence" value="ECO:0007669"/>
    <property type="project" value="UniProtKB-EC"/>
</dbReference>
<dbReference type="SMART" id="SM00729">
    <property type="entry name" value="Elp3"/>
    <property type="match status" value="1"/>
</dbReference>
<dbReference type="EMBL" id="ABOX02000050">
    <property type="protein sequence ID" value="EEF58077.1"/>
    <property type="molecule type" value="Genomic_DNA"/>
</dbReference>
<dbReference type="GO" id="GO:0006779">
    <property type="term" value="P:porphyrin-containing compound biosynthetic process"/>
    <property type="evidence" value="ECO:0007669"/>
    <property type="project" value="TreeGrafter"/>
</dbReference>
<dbReference type="GO" id="GO:0051539">
    <property type="term" value="F:4 iron, 4 sulfur cluster binding"/>
    <property type="evidence" value="ECO:0007669"/>
    <property type="project" value="TreeGrafter"/>
</dbReference>
<dbReference type="STRING" id="320771.Cflav_PD1316"/>
<dbReference type="CDD" id="cd01335">
    <property type="entry name" value="Radical_SAM"/>
    <property type="match status" value="1"/>
</dbReference>
<keyword evidence="3" id="KW-1185">Reference proteome</keyword>
<feature type="domain" description="Radical SAM core" evidence="1">
    <location>
        <begin position="67"/>
        <end position="302"/>
    </location>
</feature>
<dbReference type="InterPro" id="IPR007197">
    <property type="entry name" value="rSAM"/>
</dbReference>
<dbReference type="Pfam" id="PF06969">
    <property type="entry name" value="HemN_C"/>
    <property type="match status" value="1"/>
</dbReference>
<keyword evidence="2" id="KW-0560">Oxidoreductase</keyword>
<reference evidence="2 3" key="1">
    <citation type="journal article" date="2011" name="J. Bacteriol.">
        <title>Genome sequence of 'Pedosphaera parvula' Ellin514, an aerobic Verrucomicrobial isolate from pasture soil.</title>
        <authorList>
            <person name="Kant R."/>
            <person name="van Passel M.W."/>
            <person name="Sangwan P."/>
            <person name="Palva A."/>
            <person name="Lucas S."/>
            <person name="Copeland A."/>
            <person name="Lapidus A."/>
            <person name="Glavina Del Rio T."/>
            <person name="Dalin E."/>
            <person name="Tice H."/>
            <person name="Bruce D."/>
            <person name="Goodwin L."/>
            <person name="Pitluck S."/>
            <person name="Chertkov O."/>
            <person name="Larimer F.W."/>
            <person name="Land M.L."/>
            <person name="Hauser L."/>
            <person name="Brettin T.S."/>
            <person name="Detter J.C."/>
            <person name="Han S."/>
            <person name="de Vos W.M."/>
            <person name="Janssen P.H."/>
            <person name="Smidt H."/>
        </authorList>
    </citation>
    <scope>NUCLEOTIDE SEQUENCE [LARGE SCALE GENOMIC DNA]</scope>
    <source>
        <strain evidence="2 3">Ellin514</strain>
    </source>
</reference>
<dbReference type="SUPFAM" id="SSF102114">
    <property type="entry name" value="Radical SAM enzymes"/>
    <property type="match status" value="1"/>
</dbReference>
<proteinExistence type="predicted"/>
<evidence type="ECO:0000259" key="1">
    <source>
        <dbReference type="PROSITE" id="PS51918"/>
    </source>
</evidence>
<dbReference type="InterPro" id="IPR023404">
    <property type="entry name" value="rSAM_horseshoe"/>
</dbReference>
<dbReference type="SFLD" id="SFLDG01065">
    <property type="entry name" value="anaerobic_coproporphyrinogen-I"/>
    <property type="match status" value="1"/>
</dbReference>